<dbReference type="Proteomes" id="UP000267418">
    <property type="component" value="Unassembled WGS sequence"/>
</dbReference>
<feature type="transmembrane region" description="Helical" evidence="4">
    <location>
        <begin position="130"/>
        <end position="152"/>
    </location>
</feature>
<dbReference type="CDD" id="cd05374">
    <property type="entry name" value="17beta-HSD-like_SDR_c"/>
    <property type="match status" value="1"/>
</dbReference>
<dbReference type="InterPro" id="IPR051911">
    <property type="entry name" value="SDR_oxidoreductase"/>
</dbReference>
<dbReference type="PRINTS" id="PR00081">
    <property type="entry name" value="GDHRDH"/>
</dbReference>
<protein>
    <submittedName>
        <fullName evidence="5">SDR family oxidoreductase</fullName>
    </submittedName>
</protein>
<dbReference type="AlphaFoldDB" id="A0A3S0GVQ2"/>
<evidence type="ECO:0000256" key="1">
    <source>
        <dbReference type="ARBA" id="ARBA00006484"/>
    </source>
</evidence>
<dbReference type="Gene3D" id="3.40.50.720">
    <property type="entry name" value="NAD(P)-binding Rossmann-like Domain"/>
    <property type="match status" value="1"/>
</dbReference>
<evidence type="ECO:0000256" key="4">
    <source>
        <dbReference type="SAM" id="Phobius"/>
    </source>
</evidence>
<organism evidence="5 6">
    <name type="scientific">Variovorax gossypii</name>
    <dbReference type="NCBI Taxonomy" id="1679495"/>
    <lineage>
        <taxon>Bacteria</taxon>
        <taxon>Pseudomonadati</taxon>
        <taxon>Pseudomonadota</taxon>
        <taxon>Betaproteobacteria</taxon>
        <taxon>Burkholderiales</taxon>
        <taxon>Comamonadaceae</taxon>
        <taxon>Variovorax</taxon>
    </lineage>
</organism>
<keyword evidence="6" id="KW-1185">Reference proteome</keyword>
<dbReference type="GO" id="GO:0016491">
    <property type="term" value="F:oxidoreductase activity"/>
    <property type="evidence" value="ECO:0007669"/>
    <property type="project" value="UniProtKB-KW"/>
</dbReference>
<keyword evidence="2" id="KW-0560">Oxidoreductase</keyword>
<dbReference type="RefSeq" id="WP_126469313.1">
    <property type="nucleotide sequence ID" value="NZ_RXOE01000002.1"/>
</dbReference>
<evidence type="ECO:0000313" key="6">
    <source>
        <dbReference type="Proteomes" id="UP000267418"/>
    </source>
</evidence>
<dbReference type="Pfam" id="PF00106">
    <property type="entry name" value="adh_short"/>
    <property type="match status" value="1"/>
</dbReference>
<comment type="similarity">
    <text evidence="1 3">Belongs to the short-chain dehydrogenases/reductases (SDR) family.</text>
</comment>
<sequence>MTDRKIWLVTGAGRGLGTDIARAALAAGHAVVATGRDPAKVAEAIGDHANLLSVKLDVTRPEDAQAAVEAAVARFGRIDVLVNNAGNFYAGFFEELSPQQVRNQIETLLFGPMSVARAVLPAMRRQRSGLLLTISSTAGIAGGMFCTAYAAAKFGVEGWIESLAPEIAPFGIRTMLVEPGFFRTELLTAGSTTFAEPSIDDYAERTRETVAAWSGMSGKQGGDPARLADAIVRLAGLEEPPARFAAGADAVQTFEAKAKALLAQADAHLGLSTSLAHKDA</sequence>
<evidence type="ECO:0000256" key="2">
    <source>
        <dbReference type="ARBA" id="ARBA00023002"/>
    </source>
</evidence>
<dbReference type="PANTHER" id="PTHR43976:SF16">
    <property type="entry name" value="SHORT-CHAIN DEHYDROGENASE_REDUCTASE FAMILY PROTEIN"/>
    <property type="match status" value="1"/>
</dbReference>
<dbReference type="PROSITE" id="PS00061">
    <property type="entry name" value="ADH_SHORT"/>
    <property type="match status" value="1"/>
</dbReference>
<dbReference type="PANTHER" id="PTHR43976">
    <property type="entry name" value="SHORT CHAIN DEHYDROGENASE"/>
    <property type="match status" value="1"/>
</dbReference>
<evidence type="ECO:0000256" key="3">
    <source>
        <dbReference type="RuleBase" id="RU000363"/>
    </source>
</evidence>
<accession>A0A3S0GVQ2</accession>
<gene>
    <name evidence="5" type="ORF">EJP69_07885</name>
</gene>
<keyword evidence="4" id="KW-1133">Transmembrane helix</keyword>
<keyword evidence="4" id="KW-0812">Transmembrane</keyword>
<dbReference type="OrthoDB" id="9789083at2"/>
<dbReference type="InterPro" id="IPR020904">
    <property type="entry name" value="Sc_DH/Rdtase_CS"/>
</dbReference>
<dbReference type="InterPro" id="IPR002347">
    <property type="entry name" value="SDR_fam"/>
</dbReference>
<dbReference type="SUPFAM" id="SSF51735">
    <property type="entry name" value="NAD(P)-binding Rossmann-fold domains"/>
    <property type="match status" value="1"/>
</dbReference>
<proteinExistence type="inferred from homology"/>
<name>A0A3S0GVQ2_9BURK</name>
<keyword evidence="4" id="KW-0472">Membrane</keyword>
<comment type="caution">
    <text evidence="5">The sequence shown here is derived from an EMBL/GenBank/DDBJ whole genome shotgun (WGS) entry which is preliminary data.</text>
</comment>
<reference evidence="5 6" key="1">
    <citation type="submission" date="2018-12" db="EMBL/GenBank/DDBJ databases">
        <title>The genome of Variovorax gossypii DSM 100435.</title>
        <authorList>
            <person name="Gao J."/>
            <person name="Sun J."/>
        </authorList>
    </citation>
    <scope>NUCLEOTIDE SEQUENCE [LARGE SCALE GENOMIC DNA]</scope>
    <source>
        <strain evidence="5 6">DSM 100435</strain>
    </source>
</reference>
<dbReference type="InterPro" id="IPR036291">
    <property type="entry name" value="NAD(P)-bd_dom_sf"/>
</dbReference>
<evidence type="ECO:0000313" key="5">
    <source>
        <dbReference type="EMBL" id="RTQ34357.1"/>
    </source>
</evidence>
<dbReference type="EMBL" id="RXOE01000002">
    <property type="protein sequence ID" value="RTQ34357.1"/>
    <property type="molecule type" value="Genomic_DNA"/>
</dbReference>
<dbReference type="PRINTS" id="PR00080">
    <property type="entry name" value="SDRFAMILY"/>
</dbReference>